<dbReference type="Proteomes" id="UP000184038">
    <property type="component" value="Unassembled WGS sequence"/>
</dbReference>
<dbReference type="STRING" id="1120996.SAMN02746066_01331"/>
<feature type="compositionally biased region" description="Polar residues" evidence="1">
    <location>
        <begin position="146"/>
        <end position="158"/>
    </location>
</feature>
<evidence type="ECO:0000313" key="3">
    <source>
        <dbReference type="EMBL" id="SHM27062.1"/>
    </source>
</evidence>
<feature type="region of interest" description="Disordered" evidence="1">
    <location>
        <begin position="50"/>
        <end position="87"/>
    </location>
</feature>
<protein>
    <submittedName>
        <fullName evidence="3">Uncharacterized protein</fullName>
    </submittedName>
</protein>
<feature type="compositionally biased region" description="Polar residues" evidence="1">
    <location>
        <begin position="64"/>
        <end position="84"/>
    </location>
</feature>
<accession>A0A1M7HEY9</accession>
<gene>
    <name evidence="3" type="ORF">SAMN02746066_01331</name>
</gene>
<name>A0A1M7HEY9_9FIRM</name>
<keyword evidence="2" id="KW-1133">Transmembrane helix</keyword>
<keyword evidence="4" id="KW-1185">Reference proteome</keyword>
<feature type="compositionally biased region" description="Basic and acidic residues" evidence="1">
    <location>
        <begin position="50"/>
        <end position="63"/>
    </location>
</feature>
<feature type="region of interest" description="Disordered" evidence="1">
    <location>
        <begin position="121"/>
        <end position="184"/>
    </location>
</feature>
<evidence type="ECO:0000256" key="2">
    <source>
        <dbReference type="SAM" id="Phobius"/>
    </source>
</evidence>
<keyword evidence="2" id="KW-0812">Transmembrane</keyword>
<sequence length="319" mass="35362">MKKQEENKEENNVVLNKLYDINNLKKDLDEILNIEDITVSESLIQATLKRAEKEQSKQPKSRNESIPSNDPVQSKEPMQSNQPTRSKRGVPYRYGMIAACACILLVAGIRLITNPLVSKKDSEQNMVTQEESAADTSTGKEDMESAATTDASNAGTSESDGESIVGDTENNSTDSTVSTEEGEVVPSFFDIADEEGTPYTVAVQEIEKIIVYDENGEAINNVTDISDIESLYNAFAKVDGQYHVEVVQNEKQEGQHVRQYAIIAQEDSEWSELHIWITDVDKESYIVTRQLVTSAGESITHRITDVSSNIIQNVIHTGP</sequence>
<organism evidence="3 4">
    <name type="scientific">Anaerosporobacter mobilis DSM 15930</name>
    <dbReference type="NCBI Taxonomy" id="1120996"/>
    <lineage>
        <taxon>Bacteria</taxon>
        <taxon>Bacillati</taxon>
        <taxon>Bacillota</taxon>
        <taxon>Clostridia</taxon>
        <taxon>Lachnospirales</taxon>
        <taxon>Lachnospiraceae</taxon>
        <taxon>Anaerosporobacter</taxon>
    </lineage>
</organism>
<dbReference type="EMBL" id="FRCP01000008">
    <property type="protein sequence ID" value="SHM27062.1"/>
    <property type="molecule type" value="Genomic_DNA"/>
</dbReference>
<proteinExistence type="predicted"/>
<keyword evidence="2" id="KW-0472">Membrane</keyword>
<evidence type="ECO:0000313" key="4">
    <source>
        <dbReference type="Proteomes" id="UP000184038"/>
    </source>
</evidence>
<feature type="compositionally biased region" description="Polar residues" evidence="1">
    <location>
        <begin position="124"/>
        <end position="137"/>
    </location>
</feature>
<feature type="compositionally biased region" description="Polar residues" evidence="1">
    <location>
        <begin position="168"/>
        <end position="179"/>
    </location>
</feature>
<dbReference type="AlphaFoldDB" id="A0A1M7HEY9"/>
<dbReference type="RefSeq" id="WP_073284996.1">
    <property type="nucleotide sequence ID" value="NZ_FRCP01000008.1"/>
</dbReference>
<evidence type="ECO:0000256" key="1">
    <source>
        <dbReference type="SAM" id="MobiDB-lite"/>
    </source>
</evidence>
<feature type="transmembrane region" description="Helical" evidence="2">
    <location>
        <begin position="94"/>
        <end position="112"/>
    </location>
</feature>
<reference evidence="3 4" key="1">
    <citation type="submission" date="2016-11" db="EMBL/GenBank/DDBJ databases">
        <authorList>
            <person name="Jaros S."/>
            <person name="Januszkiewicz K."/>
            <person name="Wedrychowicz H."/>
        </authorList>
    </citation>
    <scope>NUCLEOTIDE SEQUENCE [LARGE SCALE GENOMIC DNA]</scope>
    <source>
        <strain evidence="3 4">DSM 15930</strain>
    </source>
</reference>